<proteinExistence type="predicted"/>
<feature type="compositionally biased region" description="Basic and acidic residues" evidence="1">
    <location>
        <begin position="74"/>
        <end position="90"/>
    </location>
</feature>
<sequence length="185" mass="20283">INTETEESFGDSKVYSEKEENVNYSAISTGYFPYYRSNEEQFLRPLVYGLNAEGEKPESNRKDEGGGGCTKLGGDAEKTTHPALGTERKPCSSMANVEPTSQQLLGGSTLGSCLPTFPHPTTPPGLDQPFSSSGYVPYYRTEAELCIGPAVCDRFLTRTEVSENEEGRWVEEKNAWNFGAICLVS</sequence>
<dbReference type="Proteomes" id="UP000237246">
    <property type="component" value="Unassembled WGS sequence"/>
</dbReference>
<feature type="region of interest" description="Disordered" evidence="1">
    <location>
        <begin position="1"/>
        <end position="20"/>
    </location>
</feature>
<organism evidence="2 3">
    <name type="scientific">Bambusicola thoracicus</name>
    <name type="common">Chinese bamboo-partridge</name>
    <name type="synonym">Perdix thoracica</name>
    <dbReference type="NCBI Taxonomy" id="9083"/>
    <lineage>
        <taxon>Eukaryota</taxon>
        <taxon>Metazoa</taxon>
        <taxon>Chordata</taxon>
        <taxon>Craniata</taxon>
        <taxon>Vertebrata</taxon>
        <taxon>Euteleostomi</taxon>
        <taxon>Archelosauria</taxon>
        <taxon>Archosauria</taxon>
        <taxon>Dinosauria</taxon>
        <taxon>Saurischia</taxon>
        <taxon>Theropoda</taxon>
        <taxon>Coelurosauria</taxon>
        <taxon>Aves</taxon>
        <taxon>Neognathae</taxon>
        <taxon>Galloanserae</taxon>
        <taxon>Galliformes</taxon>
        <taxon>Phasianidae</taxon>
        <taxon>Perdicinae</taxon>
        <taxon>Bambusicola</taxon>
    </lineage>
</organism>
<feature type="non-terminal residue" evidence="2">
    <location>
        <position position="1"/>
    </location>
</feature>
<comment type="caution">
    <text evidence="2">The sequence shown here is derived from an EMBL/GenBank/DDBJ whole genome shotgun (WGS) entry which is preliminary data.</text>
</comment>
<accession>A0A2P4T6M3</accession>
<evidence type="ECO:0000313" key="2">
    <source>
        <dbReference type="EMBL" id="POI31987.1"/>
    </source>
</evidence>
<keyword evidence="3" id="KW-1185">Reference proteome</keyword>
<dbReference type="OrthoDB" id="9219412at2759"/>
<gene>
    <name evidence="2" type="ORF">CIB84_004262</name>
</gene>
<reference evidence="2 3" key="1">
    <citation type="submission" date="2018-01" db="EMBL/GenBank/DDBJ databases">
        <title>Comparison of the Chinese Bamboo Partridge and Red Junglefowl genome sequences highlights the importance of demography in genome evolution.</title>
        <authorList>
            <person name="Tiley G.P."/>
            <person name="Kimball R.T."/>
            <person name="Braun E.L."/>
            <person name="Burleigh J.G."/>
        </authorList>
    </citation>
    <scope>NUCLEOTIDE SEQUENCE [LARGE SCALE GENOMIC DNA]</scope>
    <source>
        <strain evidence="2">RTK389</strain>
        <tissue evidence="2">Blood</tissue>
    </source>
</reference>
<protein>
    <submittedName>
        <fullName evidence="2">Uncharacterized protein</fullName>
    </submittedName>
</protein>
<dbReference type="EMBL" id="PPHD01007043">
    <property type="protein sequence ID" value="POI31987.1"/>
    <property type="molecule type" value="Genomic_DNA"/>
</dbReference>
<evidence type="ECO:0000256" key="1">
    <source>
        <dbReference type="SAM" id="MobiDB-lite"/>
    </source>
</evidence>
<evidence type="ECO:0000313" key="3">
    <source>
        <dbReference type="Proteomes" id="UP000237246"/>
    </source>
</evidence>
<dbReference type="AlphaFoldDB" id="A0A2P4T6M3"/>
<feature type="compositionally biased region" description="Basic and acidic residues" evidence="1">
    <location>
        <begin position="53"/>
        <end position="65"/>
    </location>
</feature>
<name>A0A2P4T6M3_BAMTH</name>
<feature type="region of interest" description="Disordered" evidence="1">
    <location>
        <begin position="53"/>
        <end position="94"/>
    </location>
</feature>